<sequence>MKANQHNLRPLVSLLIPVYGVELYIEECLRSVLQQEYTPLEVILVDDCSPDNSISLAEELIAQENRYNHTFRILHHAKNMGIAGARITAIKEAQGELLLFLDSDDYFLSPEAIKRAVECMQHEQADIVIFNYTELFKRSQRRSSLPLIYDSKELTSALLEGVTPAYFWNKVFRRSLFLEKANLLQLGNNMWEDLQCVVPYSLEVQRVAYIEENLVAYRRTNERSVTLDLSHKNVTSMKKVLNFLENLFVERLGEEQAHSFQKSFATAYLHIDIGVLCHASYKNFGAILHNNPTLHTHIQQMPKLSGHFLRAALFFHKLHLTPLAYLIVRIKEFLQKRR</sequence>
<reference evidence="5" key="1">
    <citation type="submission" date="2017-02" db="EMBL/GenBank/DDBJ databases">
        <authorList>
            <person name="Varghese N."/>
            <person name="Submissions S."/>
        </authorList>
    </citation>
    <scope>NUCLEOTIDE SEQUENCE [LARGE SCALE GENOMIC DNA]</scope>
    <source>
        <strain evidence="5">ATCC 51356</strain>
    </source>
</reference>
<dbReference type="InterPro" id="IPR001173">
    <property type="entry name" value="Glyco_trans_2-like"/>
</dbReference>
<dbReference type="EMBL" id="FUXE01000017">
    <property type="protein sequence ID" value="SJZ91910.1"/>
    <property type="molecule type" value="Genomic_DNA"/>
</dbReference>
<accession>A0A1T4PK27</accession>
<keyword evidence="5" id="KW-1185">Reference proteome</keyword>
<proteinExistence type="predicted"/>
<gene>
    <name evidence="4" type="ORF">SAMN02745171_01494</name>
</gene>
<dbReference type="GO" id="GO:0016758">
    <property type="term" value="F:hexosyltransferase activity"/>
    <property type="evidence" value="ECO:0007669"/>
    <property type="project" value="UniProtKB-ARBA"/>
</dbReference>
<dbReference type="CDD" id="cd00761">
    <property type="entry name" value="Glyco_tranf_GTA_type"/>
    <property type="match status" value="1"/>
</dbReference>
<evidence type="ECO:0000256" key="1">
    <source>
        <dbReference type="ARBA" id="ARBA00022676"/>
    </source>
</evidence>
<feature type="domain" description="Glycosyltransferase 2-like" evidence="3">
    <location>
        <begin position="13"/>
        <end position="177"/>
    </location>
</feature>
<organism evidence="4 5">
    <name type="scientific">Porphyromonas circumdentaria</name>
    <dbReference type="NCBI Taxonomy" id="29524"/>
    <lineage>
        <taxon>Bacteria</taxon>
        <taxon>Pseudomonadati</taxon>
        <taxon>Bacteroidota</taxon>
        <taxon>Bacteroidia</taxon>
        <taxon>Bacteroidales</taxon>
        <taxon>Porphyromonadaceae</taxon>
        <taxon>Porphyromonas</taxon>
    </lineage>
</organism>
<dbReference type="Gene3D" id="3.90.550.10">
    <property type="entry name" value="Spore Coat Polysaccharide Biosynthesis Protein SpsA, Chain A"/>
    <property type="match status" value="1"/>
</dbReference>
<keyword evidence="2 4" id="KW-0808">Transferase</keyword>
<evidence type="ECO:0000313" key="5">
    <source>
        <dbReference type="Proteomes" id="UP000190121"/>
    </source>
</evidence>
<dbReference type="STRING" id="29524.SAMN02745171_01494"/>
<keyword evidence="1" id="KW-0328">Glycosyltransferase</keyword>
<dbReference type="RefSeq" id="WP_078737392.1">
    <property type="nucleotide sequence ID" value="NZ_FUXE01000017.1"/>
</dbReference>
<protein>
    <submittedName>
        <fullName evidence="4">Glycosyltransferase involved in cell wall bisynthesis</fullName>
    </submittedName>
</protein>
<evidence type="ECO:0000256" key="2">
    <source>
        <dbReference type="ARBA" id="ARBA00022679"/>
    </source>
</evidence>
<dbReference type="PANTHER" id="PTHR22916">
    <property type="entry name" value="GLYCOSYLTRANSFERASE"/>
    <property type="match status" value="1"/>
</dbReference>
<dbReference type="PANTHER" id="PTHR22916:SF51">
    <property type="entry name" value="GLYCOSYLTRANSFERASE EPSH-RELATED"/>
    <property type="match status" value="1"/>
</dbReference>
<evidence type="ECO:0000313" key="4">
    <source>
        <dbReference type="EMBL" id="SJZ91910.1"/>
    </source>
</evidence>
<name>A0A1T4PK27_9PORP</name>
<dbReference type="SUPFAM" id="SSF53448">
    <property type="entry name" value="Nucleotide-diphospho-sugar transferases"/>
    <property type="match status" value="1"/>
</dbReference>
<dbReference type="AlphaFoldDB" id="A0A1T4PK27"/>
<dbReference type="InterPro" id="IPR029044">
    <property type="entry name" value="Nucleotide-diphossugar_trans"/>
</dbReference>
<dbReference type="Pfam" id="PF00535">
    <property type="entry name" value="Glycos_transf_2"/>
    <property type="match status" value="1"/>
</dbReference>
<dbReference type="Proteomes" id="UP000190121">
    <property type="component" value="Unassembled WGS sequence"/>
</dbReference>
<dbReference type="OrthoDB" id="9815829at2"/>
<evidence type="ECO:0000259" key="3">
    <source>
        <dbReference type="Pfam" id="PF00535"/>
    </source>
</evidence>